<proteinExistence type="predicted"/>
<organism evidence="2 3">
    <name type="scientific">Blautia intestinihominis</name>
    <dbReference type="NCBI Taxonomy" id="3133152"/>
    <lineage>
        <taxon>Bacteria</taxon>
        <taxon>Bacillati</taxon>
        <taxon>Bacillota</taxon>
        <taxon>Clostridia</taxon>
        <taxon>Lachnospirales</taxon>
        <taxon>Lachnospiraceae</taxon>
        <taxon>Blautia</taxon>
    </lineage>
</organism>
<feature type="coiled-coil region" evidence="1">
    <location>
        <begin position="179"/>
        <end position="213"/>
    </location>
</feature>
<gene>
    <name evidence="2" type="ORF">WMO75_17835</name>
</gene>
<accession>A0ABV1AR27</accession>
<evidence type="ECO:0000313" key="3">
    <source>
        <dbReference type="Proteomes" id="UP001446032"/>
    </source>
</evidence>
<keyword evidence="1" id="KW-0175">Coiled coil</keyword>
<keyword evidence="3" id="KW-1185">Reference proteome</keyword>
<evidence type="ECO:0000313" key="2">
    <source>
        <dbReference type="EMBL" id="MEQ2360150.1"/>
    </source>
</evidence>
<feature type="non-terminal residue" evidence="2">
    <location>
        <position position="1"/>
    </location>
</feature>
<dbReference type="EMBL" id="JBBMEI010000103">
    <property type="protein sequence ID" value="MEQ2360150.1"/>
    <property type="molecule type" value="Genomic_DNA"/>
</dbReference>
<sequence length="239" mass="28031">LCGYAHSCAFISVIELPRIPAYYPKERIKERIENKRQKAIFPSVHNKLIDTNAPNIAGNIGLQKWANKENLKIVSAEYNKMLTHNLHNFSELEDRIALLHMQQKEVNTSVVSLESQIRHLREMLKYAKQYQKNKIYDDHYKSSKDPDRYFRKYESQIILFAGAEHILQENGIDLKHLYSNKLQAQIADLISRKESLNTQYVSFKQEIKELELIHQNLSKYLKQDAPEIQRSSHNKLPSL</sequence>
<dbReference type="Proteomes" id="UP001446032">
    <property type="component" value="Unassembled WGS sequence"/>
</dbReference>
<evidence type="ECO:0000256" key="1">
    <source>
        <dbReference type="SAM" id="Coils"/>
    </source>
</evidence>
<protein>
    <submittedName>
        <fullName evidence="2">Rlx protein</fullName>
    </submittedName>
</protein>
<name>A0ABV1AR27_9FIRM</name>
<reference evidence="2 3" key="1">
    <citation type="submission" date="2024-03" db="EMBL/GenBank/DDBJ databases">
        <title>Human intestinal bacterial collection.</title>
        <authorList>
            <person name="Pauvert C."/>
            <person name="Hitch T.C.A."/>
            <person name="Clavel T."/>
        </authorList>
    </citation>
    <scope>NUCLEOTIDE SEQUENCE [LARGE SCALE GENOMIC DNA]</scope>
    <source>
        <strain evidence="2 3">CLA-AA-H95</strain>
    </source>
</reference>
<comment type="caution">
    <text evidence="2">The sequence shown here is derived from an EMBL/GenBank/DDBJ whole genome shotgun (WGS) entry which is preliminary data.</text>
</comment>